<dbReference type="AlphaFoldDB" id="U4LF55"/>
<reference evidence="2 3" key="1">
    <citation type="journal article" date="2013" name="PLoS Genet.">
        <title>The genome and development-dependent transcriptomes of Pyronema confluens: a window into fungal evolution.</title>
        <authorList>
            <person name="Traeger S."/>
            <person name="Altegoer F."/>
            <person name="Freitag M."/>
            <person name="Gabaldon T."/>
            <person name="Kempken F."/>
            <person name="Kumar A."/>
            <person name="Marcet-Houben M."/>
            <person name="Poggeler S."/>
            <person name="Stajich J.E."/>
            <person name="Nowrousian M."/>
        </authorList>
    </citation>
    <scope>NUCLEOTIDE SEQUENCE [LARGE SCALE GENOMIC DNA]</scope>
    <source>
        <strain evidence="3">CBS 100304</strain>
        <tissue evidence="2">Vegetative mycelium</tissue>
    </source>
</reference>
<name>U4LF55_PYROM</name>
<evidence type="ECO:0000313" key="2">
    <source>
        <dbReference type="EMBL" id="CCX30498.1"/>
    </source>
</evidence>
<dbReference type="STRING" id="1076935.U4LF55"/>
<protein>
    <submittedName>
        <fullName evidence="2">Similar to Uba3-binding protein but1 acc. no. O42666</fullName>
    </submittedName>
</protein>
<dbReference type="Proteomes" id="UP000018144">
    <property type="component" value="Unassembled WGS sequence"/>
</dbReference>
<dbReference type="OrthoDB" id="5390017at2759"/>
<proteinExistence type="predicted"/>
<evidence type="ECO:0000313" key="3">
    <source>
        <dbReference type="Proteomes" id="UP000018144"/>
    </source>
</evidence>
<evidence type="ECO:0000256" key="1">
    <source>
        <dbReference type="SAM" id="MobiDB-lite"/>
    </source>
</evidence>
<feature type="region of interest" description="Disordered" evidence="1">
    <location>
        <begin position="1"/>
        <end position="68"/>
    </location>
</feature>
<dbReference type="OMA" id="MESIGAC"/>
<feature type="compositionally biased region" description="Pro residues" evidence="1">
    <location>
        <begin position="1"/>
        <end position="10"/>
    </location>
</feature>
<accession>U4LF55</accession>
<dbReference type="EMBL" id="HF935441">
    <property type="protein sequence ID" value="CCX30498.1"/>
    <property type="molecule type" value="Genomic_DNA"/>
</dbReference>
<feature type="compositionally biased region" description="Basic residues" evidence="1">
    <location>
        <begin position="54"/>
        <end position="65"/>
    </location>
</feature>
<dbReference type="eggNOG" id="ENOG502SFSW">
    <property type="taxonomic scope" value="Eukaryota"/>
</dbReference>
<organism evidence="2 3">
    <name type="scientific">Pyronema omphalodes (strain CBS 100304)</name>
    <name type="common">Pyronema confluens</name>
    <dbReference type="NCBI Taxonomy" id="1076935"/>
    <lineage>
        <taxon>Eukaryota</taxon>
        <taxon>Fungi</taxon>
        <taxon>Dikarya</taxon>
        <taxon>Ascomycota</taxon>
        <taxon>Pezizomycotina</taxon>
        <taxon>Pezizomycetes</taxon>
        <taxon>Pezizales</taxon>
        <taxon>Pyronemataceae</taxon>
        <taxon>Pyronema</taxon>
    </lineage>
</organism>
<sequence length="251" mass="27017">MYSACPPPQFLRPATTDQQAMSVLSPAPISLSRKRSPAVAFDADATPPSSRPPSRTHTKRVRSLKHAQERPAWVLERANSTRVDSRIDGNMSVDVRYPNHSMAAVSVGKLLREGGFTVLCFLGMGGETTMESIGACTGLLEGLGATCYGVSLQAAHMGRAVPIIHDAQRTLTKNLGLLHPLGGGRVALDAIVVLDAESRARMVLPIGWGVRGASEDGANLWENVMGRVVRGVEWLRGEVVETAMEVDMLMY</sequence>
<keyword evidence="3" id="KW-1185">Reference proteome</keyword>
<gene>
    <name evidence="2" type="ORF">PCON_08697</name>
</gene>